<name>A0AAE1G554_PETCI</name>
<evidence type="ECO:0000313" key="2">
    <source>
        <dbReference type="EMBL" id="KAK3886290.1"/>
    </source>
</evidence>
<evidence type="ECO:0000256" key="1">
    <source>
        <dbReference type="SAM" id="MobiDB-lite"/>
    </source>
</evidence>
<keyword evidence="3" id="KW-1185">Reference proteome</keyword>
<accession>A0AAE1G554</accession>
<feature type="region of interest" description="Disordered" evidence="1">
    <location>
        <begin position="50"/>
        <end position="76"/>
    </location>
</feature>
<proteinExistence type="predicted"/>
<protein>
    <submittedName>
        <fullName evidence="2">Uncharacterized protein</fullName>
    </submittedName>
</protein>
<gene>
    <name evidence="2" type="ORF">Pcinc_009534</name>
</gene>
<evidence type="ECO:0000313" key="3">
    <source>
        <dbReference type="Proteomes" id="UP001286313"/>
    </source>
</evidence>
<reference evidence="2" key="1">
    <citation type="submission" date="2023-10" db="EMBL/GenBank/DDBJ databases">
        <title>Genome assemblies of two species of porcelain crab, Petrolisthes cinctipes and Petrolisthes manimaculis (Anomura: Porcellanidae).</title>
        <authorList>
            <person name="Angst P."/>
        </authorList>
    </citation>
    <scope>NUCLEOTIDE SEQUENCE</scope>
    <source>
        <strain evidence="2">PB745_01</strain>
        <tissue evidence="2">Gill</tissue>
    </source>
</reference>
<dbReference type="AlphaFoldDB" id="A0AAE1G554"/>
<sequence>MTLPTPPSPHSQTTPTSQEPLTTRITRCSCRKHLNTIAFNNTKLETLPIITNASTQPTNQPTTSYTAPDGNPMTNPSKVQKTLGVLFSSDATFSVHIATTANKVHSQLG</sequence>
<dbReference type="EMBL" id="JAWQEG010000711">
    <property type="protein sequence ID" value="KAK3886290.1"/>
    <property type="molecule type" value="Genomic_DNA"/>
</dbReference>
<comment type="caution">
    <text evidence="2">The sequence shown here is derived from an EMBL/GenBank/DDBJ whole genome shotgun (WGS) entry which is preliminary data.</text>
</comment>
<feature type="region of interest" description="Disordered" evidence="1">
    <location>
        <begin position="1"/>
        <end position="23"/>
    </location>
</feature>
<dbReference type="Proteomes" id="UP001286313">
    <property type="component" value="Unassembled WGS sequence"/>
</dbReference>
<organism evidence="2 3">
    <name type="scientific">Petrolisthes cinctipes</name>
    <name type="common">Flat porcelain crab</name>
    <dbReference type="NCBI Taxonomy" id="88211"/>
    <lineage>
        <taxon>Eukaryota</taxon>
        <taxon>Metazoa</taxon>
        <taxon>Ecdysozoa</taxon>
        <taxon>Arthropoda</taxon>
        <taxon>Crustacea</taxon>
        <taxon>Multicrustacea</taxon>
        <taxon>Malacostraca</taxon>
        <taxon>Eumalacostraca</taxon>
        <taxon>Eucarida</taxon>
        <taxon>Decapoda</taxon>
        <taxon>Pleocyemata</taxon>
        <taxon>Anomura</taxon>
        <taxon>Galatheoidea</taxon>
        <taxon>Porcellanidae</taxon>
        <taxon>Petrolisthes</taxon>
    </lineage>
</organism>